<organism evidence="1 2">
    <name type="scientific">Klebsiella quasipneumoniae</name>
    <dbReference type="NCBI Taxonomy" id="1463165"/>
    <lineage>
        <taxon>Bacteria</taxon>
        <taxon>Pseudomonadati</taxon>
        <taxon>Pseudomonadota</taxon>
        <taxon>Gammaproteobacteria</taxon>
        <taxon>Enterobacterales</taxon>
        <taxon>Enterobacteriaceae</taxon>
        <taxon>Klebsiella/Raoultella group</taxon>
        <taxon>Klebsiella</taxon>
        <taxon>Klebsiella pneumoniae complex</taxon>
    </lineage>
</organism>
<dbReference type="RefSeq" id="WP_256596180.1">
    <property type="nucleotide sequence ID" value="NZ_UFBM01000010.1"/>
</dbReference>
<name>A0ABD7N286_9ENTR</name>
<sequence>MMAEANMFELVKIIKAAKGDPSAMTDAIWGAGYRQPERSAEEAAKITIDTFFYCESFSMPSDFWPRSYDSVLQNELMKAVIGEDGELDGADATTIARSVFNAGFSKGMN</sequence>
<proteinExistence type="predicted"/>
<evidence type="ECO:0000313" key="1">
    <source>
        <dbReference type="EMBL" id="SSF66439.1"/>
    </source>
</evidence>
<comment type="caution">
    <text evidence="1">The sequence shown here is derived from an EMBL/GenBank/DDBJ whole genome shotgun (WGS) entry which is preliminary data.</text>
</comment>
<accession>A0ABD7N286</accession>
<dbReference type="AlphaFoldDB" id="A0ABD7N286"/>
<evidence type="ECO:0000313" key="2">
    <source>
        <dbReference type="Proteomes" id="UP000252079"/>
    </source>
</evidence>
<dbReference type="EMBL" id="UFBM01000010">
    <property type="protein sequence ID" value="SSF66439.1"/>
    <property type="molecule type" value="Genomic_DNA"/>
</dbReference>
<reference evidence="1 2" key="1">
    <citation type="submission" date="2018-07" db="EMBL/GenBank/DDBJ databases">
        <authorList>
            <consortium name="Pathogen Informatics"/>
        </authorList>
    </citation>
    <scope>NUCLEOTIDE SEQUENCE [LARGE SCALE GENOMIC DNA]</scope>
    <source>
        <strain evidence="1 2">4300STDY6636950</strain>
    </source>
</reference>
<protein>
    <submittedName>
        <fullName evidence="1">Uncharacterized protein</fullName>
    </submittedName>
</protein>
<dbReference type="Proteomes" id="UP000252079">
    <property type="component" value="Unassembled WGS sequence"/>
</dbReference>
<gene>
    <name evidence="1" type="ORF">SAMEA23995918_02013</name>
</gene>